<dbReference type="Gene3D" id="3.30.559.10">
    <property type="entry name" value="Chloramphenicol acetyltransferase-like domain"/>
    <property type="match status" value="1"/>
</dbReference>
<feature type="domain" description="Peripheral subunit-binding (PSBD)" evidence="7">
    <location>
        <begin position="145"/>
        <end position="182"/>
    </location>
</feature>
<dbReference type="CDD" id="cd06849">
    <property type="entry name" value="lipoyl_domain"/>
    <property type="match status" value="1"/>
</dbReference>
<dbReference type="InterPro" id="IPR023213">
    <property type="entry name" value="CAT-like_dom_sf"/>
</dbReference>
<dbReference type="PROSITE" id="PS50968">
    <property type="entry name" value="BIOTINYL_LIPOYL"/>
    <property type="match status" value="1"/>
</dbReference>
<dbReference type="SUPFAM" id="SSF47005">
    <property type="entry name" value="Peripheral subunit-binding domain of 2-oxo acid dehydrogenase complex"/>
    <property type="match status" value="1"/>
</dbReference>
<evidence type="ECO:0000256" key="2">
    <source>
        <dbReference type="ARBA" id="ARBA00007317"/>
    </source>
</evidence>
<protein>
    <recommendedName>
        <fullName evidence="4">Dihydrolipoamide acetyltransferase component of pyruvate dehydrogenase complex</fullName>
        <ecNumber evidence="4">2.3.1.-</ecNumber>
    </recommendedName>
</protein>
<dbReference type="PANTHER" id="PTHR23151">
    <property type="entry name" value="DIHYDROLIPOAMIDE ACETYL/SUCCINYL-TRANSFERASE-RELATED"/>
    <property type="match status" value="1"/>
</dbReference>
<dbReference type="EC" id="2.3.1.-" evidence="4"/>
<dbReference type="PROSITE" id="PS51826">
    <property type="entry name" value="PSBD"/>
    <property type="match status" value="1"/>
</dbReference>
<dbReference type="SUPFAM" id="SSF51230">
    <property type="entry name" value="Single hybrid motif"/>
    <property type="match status" value="1"/>
</dbReference>
<dbReference type="InterPro" id="IPR011053">
    <property type="entry name" value="Single_hybrid_motif"/>
</dbReference>
<dbReference type="Gene3D" id="2.40.50.100">
    <property type="match status" value="1"/>
</dbReference>
<feature type="non-terminal residue" evidence="8">
    <location>
        <position position="279"/>
    </location>
</feature>
<dbReference type="Proteomes" id="UP000198588">
    <property type="component" value="Unassembled WGS sequence"/>
</dbReference>
<comment type="cofactor">
    <cofactor evidence="1 4">
        <name>(R)-lipoate</name>
        <dbReference type="ChEBI" id="CHEBI:83088"/>
    </cofactor>
</comment>
<dbReference type="SUPFAM" id="SSF52777">
    <property type="entry name" value="CoA-dependent acyltransferases"/>
    <property type="match status" value="1"/>
</dbReference>
<dbReference type="InterPro" id="IPR001078">
    <property type="entry name" value="2-oxoacid_DH_actylTfrase"/>
</dbReference>
<dbReference type="PROSITE" id="PS00189">
    <property type="entry name" value="LIPOYL"/>
    <property type="match status" value="1"/>
</dbReference>
<dbReference type="GO" id="GO:0006086">
    <property type="term" value="P:pyruvate decarboxylation to acetyl-CoA"/>
    <property type="evidence" value="ECO:0007669"/>
    <property type="project" value="InterPro"/>
</dbReference>
<feature type="domain" description="Lipoyl-binding" evidence="6">
    <location>
        <begin position="2"/>
        <end position="77"/>
    </location>
</feature>
<evidence type="ECO:0000256" key="4">
    <source>
        <dbReference type="RuleBase" id="RU003423"/>
    </source>
</evidence>
<evidence type="ECO:0000259" key="6">
    <source>
        <dbReference type="PROSITE" id="PS50968"/>
    </source>
</evidence>
<comment type="similarity">
    <text evidence="2 4">Belongs to the 2-oxoacid dehydrogenase family.</text>
</comment>
<dbReference type="InterPro" id="IPR004167">
    <property type="entry name" value="PSBD"/>
</dbReference>
<dbReference type="InterPro" id="IPR045257">
    <property type="entry name" value="E2/Pdx1"/>
</dbReference>
<dbReference type="InterPro" id="IPR003016">
    <property type="entry name" value="2-oxoA_DH_lipoyl-BS"/>
</dbReference>
<dbReference type="InterPro" id="IPR036625">
    <property type="entry name" value="E3-bd_dom_sf"/>
</dbReference>
<gene>
    <name evidence="8" type="ORF">SAMN02927914_02829</name>
</gene>
<dbReference type="Gene3D" id="4.10.320.10">
    <property type="entry name" value="E3-binding domain"/>
    <property type="match status" value="1"/>
</dbReference>
<evidence type="ECO:0000256" key="1">
    <source>
        <dbReference type="ARBA" id="ARBA00001938"/>
    </source>
</evidence>
<keyword evidence="4 8" id="KW-0012">Acyltransferase</keyword>
<keyword evidence="3 4" id="KW-0450">Lipoyl</keyword>
<dbReference type="Pfam" id="PF00198">
    <property type="entry name" value="2-oxoacid_dh"/>
    <property type="match status" value="1"/>
</dbReference>
<feature type="region of interest" description="Disordered" evidence="5">
    <location>
        <begin position="104"/>
        <end position="123"/>
    </location>
</feature>
<keyword evidence="4 8" id="KW-0808">Transferase</keyword>
<evidence type="ECO:0000256" key="5">
    <source>
        <dbReference type="SAM" id="MobiDB-lite"/>
    </source>
</evidence>
<organism evidence="8 9">
    <name type="scientific">Mesorhizobium qingshengii</name>
    <dbReference type="NCBI Taxonomy" id="1165689"/>
    <lineage>
        <taxon>Bacteria</taxon>
        <taxon>Pseudomonadati</taxon>
        <taxon>Pseudomonadota</taxon>
        <taxon>Alphaproteobacteria</taxon>
        <taxon>Hyphomicrobiales</taxon>
        <taxon>Phyllobacteriaceae</taxon>
        <taxon>Mesorhizobium</taxon>
    </lineage>
</organism>
<dbReference type="PANTHER" id="PTHR23151:SF90">
    <property type="entry name" value="DIHYDROLIPOYLLYSINE-RESIDUE ACETYLTRANSFERASE COMPONENT OF PYRUVATE DEHYDROGENASE COMPLEX, MITOCHONDRIAL-RELATED"/>
    <property type="match status" value="1"/>
</dbReference>
<sequence length="279" mass="28920">MPTEVILPKVDMDMATGQISRWFAEEGAWVKKGDVLFEIETDKAAMEIDAPASGVLRNVTGKEGVDIPVGAPVAWIYADDEAYGADAAAAKQDKAPISPLVGEMSARPTEGGAAPPTSYSVTPPSALPGISPTRGEIGQSPSVARATPLARRLAREAGLALASISGTGPHGRVVKADVDAAIAGGAKPGAKAAPTGAPAAAPAAPVRAMSDDQVLKLFEQGSYELVPHDNMRKTIARRLVEAKTTIPHFYLTLDCELDALLALRTQINAAAPVKKTEKG</sequence>
<evidence type="ECO:0000259" key="7">
    <source>
        <dbReference type="PROSITE" id="PS51826"/>
    </source>
</evidence>
<dbReference type="InterPro" id="IPR000089">
    <property type="entry name" value="Biotin_lipoyl"/>
</dbReference>
<dbReference type="STRING" id="1165689.SAMN02927914_02829"/>
<dbReference type="GO" id="GO:0045254">
    <property type="term" value="C:pyruvate dehydrogenase complex"/>
    <property type="evidence" value="ECO:0007669"/>
    <property type="project" value="InterPro"/>
</dbReference>
<dbReference type="EMBL" id="FMXM01000008">
    <property type="protein sequence ID" value="SDA77054.1"/>
    <property type="molecule type" value="Genomic_DNA"/>
</dbReference>
<dbReference type="AlphaFoldDB" id="A0A1G5Y4M8"/>
<proteinExistence type="inferred from homology"/>
<name>A0A1G5Y4M8_9HYPH</name>
<reference evidence="8 9" key="1">
    <citation type="submission" date="2016-10" db="EMBL/GenBank/DDBJ databases">
        <authorList>
            <person name="de Groot N.N."/>
        </authorList>
    </citation>
    <scope>NUCLEOTIDE SEQUENCE [LARGE SCALE GENOMIC DNA]</scope>
    <source>
        <strain evidence="8 9">CGMCC 1.12097</strain>
    </source>
</reference>
<dbReference type="Pfam" id="PF00364">
    <property type="entry name" value="Biotin_lipoyl"/>
    <property type="match status" value="1"/>
</dbReference>
<dbReference type="GO" id="GO:0016746">
    <property type="term" value="F:acyltransferase activity"/>
    <property type="evidence" value="ECO:0007669"/>
    <property type="project" value="UniProtKB-KW"/>
</dbReference>
<evidence type="ECO:0000313" key="9">
    <source>
        <dbReference type="Proteomes" id="UP000198588"/>
    </source>
</evidence>
<accession>A0A1G5Y4M8</accession>
<dbReference type="RefSeq" id="WP_208604618.1">
    <property type="nucleotide sequence ID" value="NZ_FMXM01000008.1"/>
</dbReference>
<evidence type="ECO:0000313" key="8">
    <source>
        <dbReference type="EMBL" id="SDA77054.1"/>
    </source>
</evidence>
<dbReference type="Pfam" id="PF02817">
    <property type="entry name" value="E3_binding"/>
    <property type="match status" value="1"/>
</dbReference>
<evidence type="ECO:0000256" key="3">
    <source>
        <dbReference type="ARBA" id="ARBA00022823"/>
    </source>
</evidence>